<protein>
    <submittedName>
        <fullName evidence="3">Alpha/beta fold hydrolase</fullName>
    </submittedName>
</protein>
<evidence type="ECO:0000313" key="4">
    <source>
        <dbReference type="Proteomes" id="UP001501147"/>
    </source>
</evidence>
<dbReference type="Gene3D" id="3.40.50.1820">
    <property type="entry name" value="alpha/beta hydrolase"/>
    <property type="match status" value="1"/>
</dbReference>
<proteinExistence type="inferred from homology"/>
<keyword evidence="4" id="KW-1185">Reference proteome</keyword>
<dbReference type="InterPro" id="IPR001031">
    <property type="entry name" value="Thioesterase"/>
</dbReference>
<dbReference type="Pfam" id="PF00975">
    <property type="entry name" value="Thioesterase"/>
    <property type="match status" value="1"/>
</dbReference>
<feature type="domain" description="Thioesterase" evidence="2">
    <location>
        <begin position="18"/>
        <end position="240"/>
    </location>
</feature>
<dbReference type="PANTHER" id="PTHR11487:SF0">
    <property type="entry name" value="S-ACYL FATTY ACID SYNTHASE THIOESTERASE, MEDIUM CHAIN"/>
    <property type="match status" value="1"/>
</dbReference>
<organism evidence="3 4">
    <name type="scientific">Streptomyces sanyensis</name>
    <dbReference type="NCBI Taxonomy" id="568869"/>
    <lineage>
        <taxon>Bacteria</taxon>
        <taxon>Bacillati</taxon>
        <taxon>Actinomycetota</taxon>
        <taxon>Actinomycetes</taxon>
        <taxon>Kitasatosporales</taxon>
        <taxon>Streptomycetaceae</taxon>
        <taxon>Streptomyces</taxon>
    </lineage>
</organism>
<dbReference type="RefSeq" id="WP_345611919.1">
    <property type="nucleotide sequence ID" value="NZ_BAABJV010000003.1"/>
</dbReference>
<gene>
    <name evidence="3" type="ORF">GCM10023329_18550</name>
</gene>
<evidence type="ECO:0000256" key="1">
    <source>
        <dbReference type="ARBA" id="ARBA00007169"/>
    </source>
</evidence>
<dbReference type="PANTHER" id="PTHR11487">
    <property type="entry name" value="THIOESTERASE"/>
    <property type="match status" value="1"/>
</dbReference>
<reference evidence="4" key="1">
    <citation type="journal article" date="2019" name="Int. J. Syst. Evol. Microbiol.">
        <title>The Global Catalogue of Microorganisms (GCM) 10K type strain sequencing project: providing services to taxonomists for standard genome sequencing and annotation.</title>
        <authorList>
            <consortium name="The Broad Institute Genomics Platform"/>
            <consortium name="The Broad Institute Genome Sequencing Center for Infectious Disease"/>
            <person name="Wu L."/>
            <person name="Ma J."/>
        </authorList>
    </citation>
    <scope>NUCLEOTIDE SEQUENCE [LARGE SCALE GENOMIC DNA]</scope>
    <source>
        <strain evidence="4">JCM 18324</strain>
    </source>
</reference>
<evidence type="ECO:0000313" key="3">
    <source>
        <dbReference type="EMBL" id="GAA4771510.1"/>
    </source>
</evidence>
<dbReference type="GO" id="GO:0016787">
    <property type="term" value="F:hydrolase activity"/>
    <property type="evidence" value="ECO:0007669"/>
    <property type="project" value="UniProtKB-KW"/>
</dbReference>
<dbReference type="InterPro" id="IPR029058">
    <property type="entry name" value="AB_hydrolase_fold"/>
</dbReference>
<name>A0ABP9A0P6_9ACTN</name>
<dbReference type="EMBL" id="BAABJV010000003">
    <property type="protein sequence ID" value="GAA4771510.1"/>
    <property type="molecule type" value="Genomic_DNA"/>
</dbReference>
<dbReference type="Proteomes" id="UP001501147">
    <property type="component" value="Unassembled WGS sequence"/>
</dbReference>
<dbReference type="SUPFAM" id="SSF53474">
    <property type="entry name" value="alpha/beta-Hydrolases"/>
    <property type="match status" value="1"/>
</dbReference>
<evidence type="ECO:0000259" key="2">
    <source>
        <dbReference type="Pfam" id="PF00975"/>
    </source>
</evidence>
<comment type="caution">
    <text evidence="3">The sequence shown here is derived from an EMBL/GenBank/DDBJ whole genome shotgun (WGS) entry which is preliminary data.</text>
</comment>
<dbReference type="InterPro" id="IPR012223">
    <property type="entry name" value="TEII"/>
</dbReference>
<sequence>MRSPWTPGPQAAPDAAFRLFCFAHAGGGSSAFREWRGAFGTGVDVRPVLLPGREARLREPPVRRMDELLGPLCAGLLPLLDRPFAFFGHSLGAVVAYETARELALCGGPRPEHLLVSARRAPHLPSRQAPVHRLAEGEFLRVVAEMGGTPADVIAQPGLLRAFLPGLRADFELNETYVPRARGVLDCPVSAFAGDRDPQVAPDEMAAWRDTTRGPFRLRVLPGGHFYLREDPAALTALIRPVLTAARP</sequence>
<comment type="similarity">
    <text evidence="1">Belongs to the thioesterase family.</text>
</comment>
<keyword evidence="3" id="KW-0378">Hydrolase</keyword>
<accession>A0ABP9A0P6</accession>